<gene>
    <name evidence="2" type="ORF">GCM10011591_32040</name>
</gene>
<reference evidence="2" key="1">
    <citation type="journal article" date="2014" name="Int. J. Syst. Evol. Microbiol.">
        <title>Complete genome sequence of Corynebacterium casei LMG S-19264T (=DSM 44701T), isolated from a smear-ripened cheese.</title>
        <authorList>
            <consortium name="US DOE Joint Genome Institute (JGI-PGF)"/>
            <person name="Walter F."/>
            <person name="Albersmeier A."/>
            <person name="Kalinowski J."/>
            <person name="Ruckert C."/>
        </authorList>
    </citation>
    <scope>NUCLEOTIDE SEQUENCE</scope>
    <source>
        <strain evidence="2">CGMCC 4.7278</strain>
    </source>
</reference>
<proteinExistence type="predicted"/>
<evidence type="ECO:0000313" key="3">
    <source>
        <dbReference type="Proteomes" id="UP000612956"/>
    </source>
</evidence>
<protein>
    <recommendedName>
        <fullName evidence="4">Type VII secretion protein EsxR</fullName>
    </recommendedName>
</protein>
<dbReference type="InterPro" id="IPR036689">
    <property type="entry name" value="ESAT-6-like_sf"/>
</dbReference>
<feature type="coiled-coil region" evidence="1">
    <location>
        <begin position="59"/>
        <end position="86"/>
    </location>
</feature>
<dbReference type="AlphaFoldDB" id="A0A917QLT9"/>
<dbReference type="Gene3D" id="1.10.287.1060">
    <property type="entry name" value="ESAT-6-like"/>
    <property type="match status" value="1"/>
</dbReference>
<dbReference type="Proteomes" id="UP000612956">
    <property type="component" value="Unassembled WGS sequence"/>
</dbReference>
<organism evidence="2 3">
    <name type="scientific">Nocardia camponoti</name>
    <dbReference type="NCBI Taxonomy" id="1616106"/>
    <lineage>
        <taxon>Bacteria</taxon>
        <taxon>Bacillati</taxon>
        <taxon>Actinomycetota</taxon>
        <taxon>Actinomycetes</taxon>
        <taxon>Mycobacteriales</taxon>
        <taxon>Nocardiaceae</taxon>
        <taxon>Nocardia</taxon>
    </lineage>
</organism>
<accession>A0A917QLT9</accession>
<comment type="caution">
    <text evidence="2">The sequence shown here is derived from an EMBL/GenBank/DDBJ whole genome shotgun (WGS) entry which is preliminary data.</text>
</comment>
<keyword evidence="3" id="KW-1185">Reference proteome</keyword>
<dbReference type="SUPFAM" id="SSF140453">
    <property type="entry name" value="EsxAB dimer-like"/>
    <property type="match status" value="1"/>
</dbReference>
<sequence>MTILYDPTAMNELFTDLQTYGGQMKGQIAELDSASTDFQNNLQGENAVANFVRAHGNLKTELSDTLEKLDKLAAQVESALHRALEADGKVGDGFADF</sequence>
<reference evidence="2" key="2">
    <citation type="submission" date="2020-09" db="EMBL/GenBank/DDBJ databases">
        <authorList>
            <person name="Sun Q."/>
            <person name="Zhou Y."/>
        </authorList>
    </citation>
    <scope>NUCLEOTIDE SEQUENCE</scope>
    <source>
        <strain evidence="2">CGMCC 4.7278</strain>
    </source>
</reference>
<dbReference type="RefSeq" id="WP_229684038.1">
    <property type="nucleotide sequence ID" value="NZ_BMMW01000003.1"/>
</dbReference>
<evidence type="ECO:0000313" key="2">
    <source>
        <dbReference type="EMBL" id="GGK57476.1"/>
    </source>
</evidence>
<dbReference type="EMBL" id="BMMW01000003">
    <property type="protein sequence ID" value="GGK57476.1"/>
    <property type="molecule type" value="Genomic_DNA"/>
</dbReference>
<name>A0A917QLT9_9NOCA</name>
<evidence type="ECO:0008006" key="4">
    <source>
        <dbReference type="Google" id="ProtNLM"/>
    </source>
</evidence>
<keyword evidence="1" id="KW-0175">Coiled coil</keyword>
<evidence type="ECO:0000256" key="1">
    <source>
        <dbReference type="SAM" id="Coils"/>
    </source>
</evidence>